<keyword evidence="2" id="KW-0217">Developmental protein</keyword>
<dbReference type="GO" id="GO:0043123">
    <property type="term" value="P:positive regulation of canonical NF-kappaB signal transduction"/>
    <property type="evidence" value="ECO:0007669"/>
    <property type="project" value="InterPro"/>
</dbReference>
<feature type="region of interest" description="Disordered" evidence="18">
    <location>
        <begin position="236"/>
        <end position="272"/>
    </location>
</feature>
<dbReference type="Gene3D" id="1.10.533.10">
    <property type="entry name" value="Death Domain, Fas"/>
    <property type="match status" value="1"/>
</dbReference>
<feature type="compositionally biased region" description="Polar residues" evidence="18">
    <location>
        <begin position="247"/>
        <end position="259"/>
    </location>
</feature>
<dbReference type="GO" id="GO:0030154">
    <property type="term" value="P:cell differentiation"/>
    <property type="evidence" value="ECO:0007669"/>
    <property type="project" value="UniProtKB-KW"/>
</dbReference>
<evidence type="ECO:0000256" key="12">
    <source>
        <dbReference type="ARBA" id="ARBA00023180"/>
    </source>
</evidence>
<dbReference type="GO" id="GO:0038023">
    <property type="term" value="F:signaling receptor activity"/>
    <property type="evidence" value="ECO:0007669"/>
    <property type="project" value="InterPro"/>
</dbReference>
<dbReference type="GO" id="GO:0006915">
    <property type="term" value="P:apoptotic process"/>
    <property type="evidence" value="ECO:0007669"/>
    <property type="project" value="UniProtKB-KW"/>
</dbReference>
<protein>
    <recommendedName>
        <fullName evidence="14">Tumor necrosis factor receptor superfamily member EDAR</fullName>
    </recommendedName>
    <alternativeName>
        <fullName evidence="17">Anhidrotic ectodysplasin receptor 1</fullName>
    </alternativeName>
    <alternativeName>
        <fullName evidence="16">Ectodermal dysplasia receptor</fullName>
    </alternativeName>
    <alternativeName>
        <fullName evidence="15">Ectodysplasin-A receptor</fullName>
    </alternativeName>
</protein>
<evidence type="ECO:0000313" key="22">
    <source>
        <dbReference type="Proteomes" id="UP000010556"/>
    </source>
</evidence>
<proteinExistence type="predicted"/>
<evidence type="ECO:0000256" key="15">
    <source>
        <dbReference type="ARBA" id="ARBA00079423"/>
    </source>
</evidence>
<keyword evidence="6" id="KW-0677">Repeat</keyword>
<evidence type="ECO:0000256" key="9">
    <source>
        <dbReference type="ARBA" id="ARBA00023136"/>
    </source>
</evidence>
<dbReference type="GO" id="GO:0046330">
    <property type="term" value="P:positive regulation of JNK cascade"/>
    <property type="evidence" value="ECO:0007669"/>
    <property type="project" value="InterPro"/>
</dbReference>
<evidence type="ECO:0000256" key="14">
    <source>
        <dbReference type="ARBA" id="ARBA00073837"/>
    </source>
</evidence>
<keyword evidence="22" id="KW-1185">Reference proteome</keyword>
<dbReference type="GO" id="GO:0019221">
    <property type="term" value="P:cytokine-mediated signaling pathway"/>
    <property type="evidence" value="ECO:0007669"/>
    <property type="project" value="UniProtKB-ARBA"/>
</dbReference>
<dbReference type="InterPro" id="IPR056762">
    <property type="entry name" value="Death_EDAR"/>
</dbReference>
<evidence type="ECO:0000256" key="3">
    <source>
        <dbReference type="ARBA" id="ARBA00022692"/>
    </source>
</evidence>
<dbReference type="PANTHER" id="PTHR12120:SF9">
    <property type="entry name" value="TUMOR NECROSIS FACTOR RECEPTOR SUPERFAMILY MEMBER EDAR"/>
    <property type="match status" value="1"/>
</dbReference>
<dbReference type="InterPro" id="IPR047526">
    <property type="entry name" value="TNR19/27/EDAR"/>
</dbReference>
<evidence type="ECO:0000256" key="7">
    <source>
        <dbReference type="ARBA" id="ARBA00022782"/>
    </source>
</evidence>
<keyword evidence="7" id="KW-0221">Differentiation</keyword>
<dbReference type="GO" id="GO:0005886">
    <property type="term" value="C:plasma membrane"/>
    <property type="evidence" value="ECO:0007669"/>
    <property type="project" value="TreeGrafter"/>
</dbReference>
<evidence type="ECO:0000256" key="6">
    <source>
        <dbReference type="ARBA" id="ARBA00022737"/>
    </source>
</evidence>
<organism evidence="21 22">
    <name type="scientific">Myotis davidii</name>
    <name type="common">David's myotis</name>
    <dbReference type="NCBI Taxonomy" id="225400"/>
    <lineage>
        <taxon>Eukaryota</taxon>
        <taxon>Metazoa</taxon>
        <taxon>Chordata</taxon>
        <taxon>Craniata</taxon>
        <taxon>Vertebrata</taxon>
        <taxon>Euteleostomi</taxon>
        <taxon>Mammalia</taxon>
        <taxon>Eutheria</taxon>
        <taxon>Laurasiatheria</taxon>
        <taxon>Chiroptera</taxon>
        <taxon>Yangochiroptera</taxon>
        <taxon>Vespertilionidae</taxon>
        <taxon>Myotis</taxon>
    </lineage>
</organism>
<keyword evidence="4" id="KW-0053">Apoptosis</keyword>
<evidence type="ECO:0000313" key="21">
    <source>
        <dbReference type="EMBL" id="ELK32874.1"/>
    </source>
</evidence>
<keyword evidence="12" id="KW-0325">Glycoprotein</keyword>
<comment type="subunit">
    <text evidence="13">Binds to EDARADD. Associates with TRAF1, TRAF2, TRAF3 and NIK.</text>
</comment>
<reference evidence="22" key="1">
    <citation type="journal article" date="2013" name="Science">
        <title>Comparative analysis of bat genomes provides insight into the evolution of flight and immunity.</title>
        <authorList>
            <person name="Zhang G."/>
            <person name="Cowled C."/>
            <person name="Shi Z."/>
            <person name="Huang Z."/>
            <person name="Bishop-Lilly K.A."/>
            <person name="Fang X."/>
            <person name="Wynne J.W."/>
            <person name="Xiong Z."/>
            <person name="Baker M.L."/>
            <person name="Zhao W."/>
            <person name="Tachedjian M."/>
            <person name="Zhu Y."/>
            <person name="Zhou P."/>
            <person name="Jiang X."/>
            <person name="Ng J."/>
            <person name="Yang L."/>
            <person name="Wu L."/>
            <person name="Xiao J."/>
            <person name="Feng Y."/>
            <person name="Chen Y."/>
            <person name="Sun X."/>
            <person name="Zhang Y."/>
            <person name="Marsh G.A."/>
            <person name="Crameri G."/>
            <person name="Broder C.C."/>
            <person name="Frey K.G."/>
            <person name="Wang L.F."/>
            <person name="Wang J."/>
        </authorList>
    </citation>
    <scope>NUCLEOTIDE SEQUENCE [LARGE SCALE GENOMIC DNA]</scope>
</reference>
<feature type="domain" description="Tumor necrosis factor receptor superfamily member EDAR death" evidence="20">
    <location>
        <begin position="334"/>
        <end position="407"/>
    </location>
</feature>
<feature type="transmembrane region" description="Helical" evidence="19">
    <location>
        <begin position="185"/>
        <end position="211"/>
    </location>
</feature>
<keyword evidence="9 19" id="KW-0472">Membrane</keyword>
<accession>L5M2I1</accession>
<evidence type="ECO:0000256" key="13">
    <source>
        <dbReference type="ARBA" id="ARBA00064998"/>
    </source>
</evidence>
<name>L5M2I1_MYODS</name>
<keyword evidence="5" id="KW-0732">Signal</keyword>
<keyword evidence="10" id="KW-1015">Disulfide bond</keyword>
<keyword evidence="8 19" id="KW-1133">Transmembrane helix</keyword>
<keyword evidence="3 19" id="KW-0812">Transmembrane</keyword>
<dbReference type="EMBL" id="KB104914">
    <property type="protein sequence ID" value="ELK32874.1"/>
    <property type="molecule type" value="Genomic_DNA"/>
</dbReference>
<dbReference type="Gene3D" id="2.10.50.10">
    <property type="entry name" value="Tumor Necrosis Factor Receptor, subunit A, domain 2"/>
    <property type="match status" value="1"/>
</dbReference>
<dbReference type="Pfam" id="PF24979">
    <property type="entry name" value="Death_EDAR"/>
    <property type="match status" value="1"/>
</dbReference>
<sequence length="424" mass="46138">MCSARAEYNNCGENEYYNQTTGLCHECPQCGPGEEPYLLNQCPVHPGQPVPDGPCAPMHMMCSKPAGLVLAGVALDSPMSSVLFLGQSCGYGTKDEDYGCIPCPAEKFSKGGYQICRRHKDCEGFFRATVLMPGDMENDAECGPCLPGYYILENRPRNIYGMVCYSCLLAPPNTKESELSGQGHLAAALIIAMSTIFIMAIAIVLIIMFYIMKTKPSSPDSVVIFSEKDEFEKLTAAPAKTAKSENDASSENEQLLSRSMDSDEEPATDKQGSPELCLLSLVHLAREKAATTPKSAGIQSRRKKILDVYANVCGVVEGLSPTELPFDCLEKTSRMLSSTYNSEKAIVKTWRHLAESFGLKRDEIGGMTDGMQLFDRISTAGYSIPELLTKLVQIERLDAVESLCADILEWAGVVPPASQLPTTS</sequence>
<evidence type="ECO:0000256" key="11">
    <source>
        <dbReference type="ARBA" id="ARBA00023170"/>
    </source>
</evidence>
<dbReference type="InterPro" id="IPR011029">
    <property type="entry name" value="DEATH-like_dom_sf"/>
</dbReference>
<evidence type="ECO:0000256" key="19">
    <source>
        <dbReference type="SAM" id="Phobius"/>
    </source>
</evidence>
<evidence type="ECO:0000256" key="2">
    <source>
        <dbReference type="ARBA" id="ARBA00022473"/>
    </source>
</evidence>
<comment type="subcellular location">
    <subcellularLocation>
        <location evidence="1">Membrane</location>
        <topology evidence="1">Single-pass type I membrane protein</topology>
    </subcellularLocation>
</comment>
<evidence type="ECO:0000256" key="5">
    <source>
        <dbReference type="ARBA" id="ARBA00022729"/>
    </source>
</evidence>
<dbReference type="Proteomes" id="UP000010556">
    <property type="component" value="Unassembled WGS sequence"/>
</dbReference>
<dbReference type="GO" id="GO:0008544">
    <property type="term" value="P:epidermis development"/>
    <property type="evidence" value="ECO:0007669"/>
    <property type="project" value="UniProtKB-ARBA"/>
</dbReference>
<evidence type="ECO:0000256" key="1">
    <source>
        <dbReference type="ARBA" id="ARBA00004479"/>
    </source>
</evidence>
<evidence type="ECO:0000256" key="4">
    <source>
        <dbReference type="ARBA" id="ARBA00022703"/>
    </source>
</evidence>
<dbReference type="PANTHER" id="PTHR12120">
    <property type="entry name" value="TNFR-CYS DOMAIN-CONTAINING PROTEIN"/>
    <property type="match status" value="1"/>
</dbReference>
<evidence type="ECO:0000256" key="17">
    <source>
        <dbReference type="ARBA" id="ARBA00081634"/>
    </source>
</evidence>
<dbReference type="FunFam" id="1.10.533.10:FF:000006">
    <property type="entry name" value="Tumor necrosis factor receptor superfamily member EDAR"/>
    <property type="match status" value="1"/>
</dbReference>
<evidence type="ECO:0000256" key="8">
    <source>
        <dbReference type="ARBA" id="ARBA00022989"/>
    </source>
</evidence>
<gene>
    <name evidence="21" type="ORF">MDA_GLEAN10004875</name>
</gene>
<evidence type="ECO:0000256" key="16">
    <source>
        <dbReference type="ARBA" id="ARBA00079484"/>
    </source>
</evidence>
<evidence type="ECO:0000259" key="20">
    <source>
        <dbReference type="Pfam" id="PF24979"/>
    </source>
</evidence>
<dbReference type="SUPFAM" id="SSF47986">
    <property type="entry name" value="DEATH domain"/>
    <property type="match status" value="1"/>
</dbReference>
<dbReference type="AlphaFoldDB" id="L5M2I1"/>
<keyword evidence="11 21" id="KW-0675">Receptor</keyword>
<evidence type="ECO:0000256" key="10">
    <source>
        <dbReference type="ARBA" id="ARBA00023157"/>
    </source>
</evidence>
<evidence type="ECO:0000256" key="18">
    <source>
        <dbReference type="SAM" id="MobiDB-lite"/>
    </source>
</evidence>